<gene>
    <name evidence="1" type="ORF">AMELA_G00069870</name>
</gene>
<sequence length="484" mass="55609">MAANFTPLISYMKSAFQRWAALPLSPLGRINRVKMNILPKFLYLFQSIPLFLPKSFFKNTDKLILSFIWAGKTPRVKKFSLQRSRLSGGLALPNFMYYYWAANIQKLVLWVQAPSLPWCHLEAQSCISISLPALVFSSLPIALSQYTDNPVVCTSLKIFYQFRRHFKSISASTMAPICNNHLFPPSFMDSTFSLWEKKGLKCLEDLFINNVLANFSELSSSFSLPPSHLLRFFQIRHCVSSLFVGFPSLPTKSAWEEVFKLNPHKRGIISQIYATIWSQDDSYNIKIVGAWEEELGLELEDDYWGRALDNIRTTTSCARLSFIQFKVVHRAHLSRSRLSKIYPNVPDMCENCKLSACNLSHMFVLCPKLQTFWNSFFGTMSDILKIKLDLCPLIAIFGVSSQCQPLNHEQASVVAFASLLARHRILLSWTSPQPPSISVWLRGLMFFLKLEKIKYNIRGRGDSFLGKWQQFIIYFNDLHTLEVD</sequence>
<organism evidence="1 2">
    <name type="scientific">Ameiurus melas</name>
    <name type="common">Black bullhead</name>
    <name type="synonym">Silurus melas</name>
    <dbReference type="NCBI Taxonomy" id="219545"/>
    <lineage>
        <taxon>Eukaryota</taxon>
        <taxon>Metazoa</taxon>
        <taxon>Chordata</taxon>
        <taxon>Craniata</taxon>
        <taxon>Vertebrata</taxon>
        <taxon>Euteleostomi</taxon>
        <taxon>Actinopterygii</taxon>
        <taxon>Neopterygii</taxon>
        <taxon>Teleostei</taxon>
        <taxon>Ostariophysi</taxon>
        <taxon>Siluriformes</taxon>
        <taxon>Ictaluridae</taxon>
        <taxon>Ameiurus</taxon>
    </lineage>
</organism>
<proteinExistence type="predicted"/>
<evidence type="ECO:0000313" key="2">
    <source>
        <dbReference type="Proteomes" id="UP000593565"/>
    </source>
</evidence>
<dbReference type="AlphaFoldDB" id="A0A7J6B5G7"/>
<name>A0A7J6B5G7_AMEME</name>
<evidence type="ECO:0000313" key="1">
    <source>
        <dbReference type="EMBL" id="KAF4089717.1"/>
    </source>
</evidence>
<reference evidence="1 2" key="1">
    <citation type="submission" date="2020-02" db="EMBL/GenBank/DDBJ databases">
        <title>A chromosome-scale genome assembly of the black bullhead catfish (Ameiurus melas).</title>
        <authorList>
            <person name="Wen M."/>
            <person name="Zham M."/>
            <person name="Cabau C."/>
            <person name="Klopp C."/>
            <person name="Donnadieu C."/>
            <person name="Roques C."/>
            <person name="Bouchez O."/>
            <person name="Lampietro C."/>
            <person name="Jouanno E."/>
            <person name="Herpin A."/>
            <person name="Louis A."/>
            <person name="Berthelot C."/>
            <person name="Parey E."/>
            <person name="Roest-Crollius H."/>
            <person name="Braasch I."/>
            <person name="Postlethwait J."/>
            <person name="Robinson-Rechavi M."/>
            <person name="Echchiki A."/>
            <person name="Begum T."/>
            <person name="Montfort J."/>
            <person name="Schartl M."/>
            <person name="Bobe J."/>
            <person name="Guiguen Y."/>
        </authorList>
    </citation>
    <scope>NUCLEOTIDE SEQUENCE [LARGE SCALE GENOMIC DNA]</scope>
    <source>
        <strain evidence="1">M_S1</strain>
        <tissue evidence="1">Blood</tissue>
    </source>
</reference>
<dbReference type="EMBL" id="JAAGNN010000005">
    <property type="protein sequence ID" value="KAF4089717.1"/>
    <property type="molecule type" value="Genomic_DNA"/>
</dbReference>
<comment type="caution">
    <text evidence="1">The sequence shown here is derived from an EMBL/GenBank/DDBJ whole genome shotgun (WGS) entry which is preliminary data.</text>
</comment>
<accession>A0A7J6B5G7</accession>
<protein>
    <recommendedName>
        <fullName evidence="3">Reverse transcriptase zinc-binding domain-containing protein</fullName>
    </recommendedName>
</protein>
<dbReference type="PANTHER" id="PTHR31635">
    <property type="entry name" value="REVERSE TRANSCRIPTASE DOMAIN-CONTAINING PROTEIN-RELATED"/>
    <property type="match status" value="1"/>
</dbReference>
<dbReference type="PANTHER" id="PTHR31635:SF196">
    <property type="entry name" value="REVERSE TRANSCRIPTASE DOMAIN-CONTAINING PROTEIN-RELATED"/>
    <property type="match status" value="1"/>
</dbReference>
<evidence type="ECO:0008006" key="3">
    <source>
        <dbReference type="Google" id="ProtNLM"/>
    </source>
</evidence>
<keyword evidence="2" id="KW-1185">Reference proteome</keyword>
<dbReference type="Proteomes" id="UP000593565">
    <property type="component" value="Unassembled WGS sequence"/>
</dbReference>